<gene>
    <name evidence="5" type="ORF">SAMN05444410_101409</name>
</gene>
<dbReference type="Gene3D" id="3.40.50.720">
    <property type="entry name" value="NAD(P)-binding Rossmann-like Domain"/>
    <property type="match status" value="1"/>
</dbReference>
<dbReference type="Pfam" id="PF01408">
    <property type="entry name" value="GFO_IDH_MocA"/>
    <property type="match status" value="1"/>
</dbReference>
<feature type="domain" description="Gfo/Idh/MocA-like oxidoreductase N-terminal" evidence="3">
    <location>
        <begin position="88"/>
        <end position="157"/>
    </location>
</feature>
<dbReference type="PANTHER" id="PTHR43818">
    <property type="entry name" value="BCDNA.GH03377"/>
    <property type="match status" value="1"/>
</dbReference>
<feature type="domain" description="Putative oxidoreductase C-terminal" evidence="4">
    <location>
        <begin position="176"/>
        <end position="452"/>
    </location>
</feature>
<dbReference type="Proteomes" id="UP000198711">
    <property type="component" value="Unassembled WGS sequence"/>
</dbReference>
<dbReference type="InterPro" id="IPR000683">
    <property type="entry name" value="Gfo/Idh/MocA-like_OxRdtase_N"/>
</dbReference>
<dbReference type="InterPro" id="IPR050463">
    <property type="entry name" value="Gfo/Idh/MocA_oxidrdct_glycsds"/>
</dbReference>
<dbReference type="RefSeq" id="WP_092721938.1">
    <property type="nucleotide sequence ID" value="NZ_FNNO01000001.1"/>
</dbReference>
<evidence type="ECO:0000313" key="6">
    <source>
        <dbReference type="Proteomes" id="UP000198711"/>
    </source>
</evidence>
<dbReference type="GO" id="GO:0000166">
    <property type="term" value="F:nucleotide binding"/>
    <property type="evidence" value="ECO:0007669"/>
    <property type="project" value="InterPro"/>
</dbReference>
<keyword evidence="6" id="KW-1185">Reference proteome</keyword>
<keyword evidence="1" id="KW-0560">Oxidoreductase</keyword>
<name>A0A8X8IDN2_9BACT</name>
<evidence type="ECO:0000256" key="2">
    <source>
        <dbReference type="SAM" id="SignalP"/>
    </source>
</evidence>
<evidence type="ECO:0000313" key="5">
    <source>
        <dbReference type="EMBL" id="SDW17084.1"/>
    </source>
</evidence>
<dbReference type="InterPro" id="IPR032459">
    <property type="entry name" value="Oxidoreduct_C"/>
</dbReference>
<comment type="caution">
    <text evidence="5">The sequence shown here is derived from an EMBL/GenBank/DDBJ whole genome shotgun (WGS) entry which is preliminary data.</text>
</comment>
<evidence type="ECO:0000256" key="1">
    <source>
        <dbReference type="ARBA" id="ARBA00023002"/>
    </source>
</evidence>
<dbReference type="EMBL" id="FNNO01000001">
    <property type="protein sequence ID" value="SDW17084.1"/>
    <property type="molecule type" value="Genomic_DNA"/>
</dbReference>
<evidence type="ECO:0000259" key="3">
    <source>
        <dbReference type="Pfam" id="PF01408"/>
    </source>
</evidence>
<dbReference type="PROSITE" id="PS51257">
    <property type="entry name" value="PROKAR_LIPOPROTEIN"/>
    <property type="match status" value="1"/>
</dbReference>
<dbReference type="SUPFAM" id="SSF51735">
    <property type="entry name" value="NAD(P)-binding Rossmann-fold domains"/>
    <property type="match status" value="1"/>
</dbReference>
<keyword evidence="2" id="KW-0732">Signal</keyword>
<organism evidence="5 6">
    <name type="scientific">Hydrobacter penzbergensis</name>
    <dbReference type="NCBI Taxonomy" id="1235997"/>
    <lineage>
        <taxon>Bacteria</taxon>
        <taxon>Pseudomonadati</taxon>
        <taxon>Bacteroidota</taxon>
        <taxon>Chitinophagia</taxon>
        <taxon>Chitinophagales</taxon>
        <taxon>Chitinophagaceae</taxon>
        <taxon>Hydrobacter</taxon>
    </lineage>
</organism>
<dbReference type="Pfam" id="PF16490">
    <property type="entry name" value="Oxidoreduct_C"/>
    <property type="match status" value="1"/>
</dbReference>
<proteinExistence type="predicted"/>
<protein>
    <submittedName>
        <fullName evidence="5">Oxidoreductase family, NAD-binding Rossmann fold</fullName>
    </submittedName>
</protein>
<feature type="signal peptide" evidence="2">
    <location>
        <begin position="1"/>
        <end position="22"/>
    </location>
</feature>
<dbReference type="AlphaFoldDB" id="A0A8X8IDN2"/>
<sequence>MKKTFIAIFSISSMLLSCTMHQSNKSKPYHLITLDPGHFHAALVQKTMYDQVDSVVQVYAPRGNDLDLHIKRIDGYNNRKDNPTAWKEEVYIGNDFFEKMISEKKGNIVVLAGNNEKKSDYILQSLQNGLHVLGDKPMAINSEGFAKIQTAFETAKKNHLLLYDIMTERFEITTILQRELSMIPEIFGQLQEGTATDPAVVKESVHYLYKYVSGNVLIRPEWFLDVTKQGEGIADVMTHLVDLVQWECFPEKPIDYKNDIHIGAAKHWPTELTLSEFKTITQSNGFPAYLTKNVIKDSILQYYCNGEIDYKLKNIHVKTTALWKYKAPEGTGDTYYSLMKGTKATLLIDQGQAEQYKPTLYIKPVANTSEYEAALQEQFKKIQQQHPGVELKKINDGWQVVIPEKYKEGHEAHFGMVFKQFLNYLQNNNMPAWEVPNMLAKYYTTTQALTMAQQAQSHTK</sequence>
<feature type="chain" id="PRO_5036458920" evidence="2">
    <location>
        <begin position="23"/>
        <end position="460"/>
    </location>
</feature>
<reference evidence="5 6" key="1">
    <citation type="submission" date="2016-10" db="EMBL/GenBank/DDBJ databases">
        <authorList>
            <person name="Varghese N."/>
            <person name="Submissions S."/>
        </authorList>
    </citation>
    <scope>NUCLEOTIDE SEQUENCE [LARGE SCALE GENOMIC DNA]</scope>
    <source>
        <strain evidence="5 6">DSM 25353</strain>
    </source>
</reference>
<evidence type="ECO:0000259" key="4">
    <source>
        <dbReference type="Pfam" id="PF16490"/>
    </source>
</evidence>
<dbReference type="GO" id="GO:0016491">
    <property type="term" value="F:oxidoreductase activity"/>
    <property type="evidence" value="ECO:0007669"/>
    <property type="project" value="UniProtKB-KW"/>
</dbReference>
<accession>A0A8X8IDN2</accession>
<dbReference type="PANTHER" id="PTHR43818:SF11">
    <property type="entry name" value="BCDNA.GH03377"/>
    <property type="match status" value="1"/>
</dbReference>
<dbReference type="InterPro" id="IPR036291">
    <property type="entry name" value="NAD(P)-bd_dom_sf"/>
</dbReference>